<name>A0AA38HLZ8_9CUCU</name>
<gene>
    <name evidence="2" type="ORF">Zmor_008940</name>
</gene>
<keyword evidence="3" id="KW-1185">Reference proteome</keyword>
<proteinExistence type="predicted"/>
<dbReference type="EMBL" id="JALNTZ010002594">
    <property type="protein sequence ID" value="KAJ3616924.1"/>
    <property type="molecule type" value="Genomic_DNA"/>
</dbReference>
<feature type="transmembrane region" description="Helical" evidence="1">
    <location>
        <begin position="6"/>
        <end position="26"/>
    </location>
</feature>
<accession>A0AA38HLZ8</accession>
<organism evidence="2 3">
    <name type="scientific">Zophobas morio</name>
    <dbReference type="NCBI Taxonomy" id="2755281"/>
    <lineage>
        <taxon>Eukaryota</taxon>
        <taxon>Metazoa</taxon>
        <taxon>Ecdysozoa</taxon>
        <taxon>Arthropoda</taxon>
        <taxon>Hexapoda</taxon>
        <taxon>Insecta</taxon>
        <taxon>Pterygota</taxon>
        <taxon>Neoptera</taxon>
        <taxon>Endopterygota</taxon>
        <taxon>Coleoptera</taxon>
        <taxon>Polyphaga</taxon>
        <taxon>Cucujiformia</taxon>
        <taxon>Tenebrionidae</taxon>
        <taxon>Zophobas</taxon>
    </lineage>
</organism>
<evidence type="ECO:0000313" key="2">
    <source>
        <dbReference type="EMBL" id="KAJ3616924.1"/>
    </source>
</evidence>
<protein>
    <submittedName>
        <fullName evidence="2">Uncharacterized protein</fullName>
    </submittedName>
</protein>
<keyword evidence="1" id="KW-0812">Transmembrane</keyword>
<comment type="caution">
    <text evidence="2">The sequence shown here is derived from an EMBL/GenBank/DDBJ whole genome shotgun (WGS) entry which is preliminary data.</text>
</comment>
<reference evidence="2" key="1">
    <citation type="journal article" date="2023" name="G3 (Bethesda)">
        <title>Whole genome assemblies of Zophobas morio and Tenebrio molitor.</title>
        <authorList>
            <person name="Kaur S."/>
            <person name="Stinson S.A."/>
            <person name="diCenzo G.C."/>
        </authorList>
    </citation>
    <scope>NUCLEOTIDE SEQUENCE</scope>
    <source>
        <strain evidence="2">QUZm001</strain>
    </source>
</reference>
<sequence length="108" mass="12329">MSPLVAIFFATLFGSIIYLITVSILLEPMLFAGIIKNLPILNELVGRKRKERREKRLEDNNIDPEKVVEKVAMSNDALLAERFDTLELTTDFEEMKGSNDKPIYKIKG</sequence>
<evidence type="ECO:0000313" key="3">
    <source>
        <dbReference type="Proteomes" id="UP001168821"/>
    </source>
</evidence>
<evidence type="ECO:0000256" key="1">
    <source>
        <dbReference type="SAM" id="Phobius"/>
    </source>
</evidence>
<dbReference type="Proteomes" id="UP001168821">
    <property type="component" value="Unassembled WGS sequence"/>
</dbReference>
<keyword evidence="1" id="KW-0472">Membrane</keyword>
<keyword evidence="1" id="KW-1133">Transmembrane helix</keyword>
<dbReference type="AlphaFoldDB" id="A0AA38HLZ8"/>